<accession>A0ABY7TN25</accession>
<name>A0ABY7TN25_9SPHN</name>
<reference evidence="2 3" key="1">
    <citation type="submission" date="2023-02" db="EMBL/GenBank/DDBJ databases">
        <title>Genome sequence of Sphingomonas naphthae.</title>
        <authorList>
            <person name="Kim S."/>
            <person name="Heo J."/>
            <person name="Kwon S.-W."/>
        </authorList>
    </citation>
    <scope>NUCLEOTIDE SEQUENCE [LARGE SCALE GENOMIC DNA]</scope>
    <source>
        <strain evidence="2 3">KACC 18716</strain>
    </source>
</reference>
<evidence type="ECO:0000259" key="1">
    <source>
        <dbReference type="Pfam" id="PF07238"/>
    </source>
</evidence>
<evidence type="ECO:0000313" key="2">
    <source>
        <dbReference type="EMBL" id="WCT74376.1"/>
    </source>
</evidence>
<dbReference type="Pfam" id="PF07238">
    <property type="entry name" value="PilZ"/>
    <property type="match status" value="1"/>
</dbReference>
<dbReference type="Proteomes" id="UP001220395">
    <property type="component" value="Chromosome"/>
</dbReference>
<dbReference type="EMBL" id="CP117411">
    <property type="protein sequence ID" value="WCT74376.1"/>
    <property type="molecule type" value="Genomic_DNA"/>
</dbReference>
<dbReference type="SUPFAM" id="SSF141371">
    <property type="entry name" value="PilZ domain-like"/>
    <property type="match status" value="1"/>
</dbReference>
<dbReference type="RefSeq" id="WP_273689366.1">
    <property type="nucleotide sequence ID" value="NZ_CP117411.1"/>
</dbReference>
<keyword evidence="3" id="KW-1185">Reference proteome</keyword>
<dbReference type="InterPro" id="IPR009875">
    <property type="entry name" value="PilZ_domain"/>
</dbReference>
<proteinExistence type="predicted"/>
<protein>
    <submittedName>
        <fullName evidence="2">PilZ domain-containing protein</fullName>
    </submittedName>
</protein>
<organism evidence="2 3">
    <name type="scientific">Sphingomonas naphthae</name>
    <dbReference type="NCBI Taxonomy" id="1813468"/>
    <lineage>
        <taxon>Bacteria</taxon>
        <taxon>Pseudomonadati</taxon>
        <taxon>Pseudomonadota</taxon>
        <taxon>Alphaproteobacteria</taxon>
        <taxon>Sphingomonadales</taxon>
        <taxon>Sphingomonadaceae</taxon>
        <taxon>Sphingomonas</taxon>
    </lineage>
</organism>
<sequence>MEQPCKIKAEAALDGAALRAEARDSIFVMATIGRPGEDKVAAKVRDVSAGGLMADCAASYSKGEHLEVDLRGVGMVAGVVAWVEPGGRIGMAFDRRIDATMVRKPVVAPPAAQPSLIKTATRMHRPGLGGGVSGLPPRRFR</sequence>
<evidence type="ECO:0000313" key="3">
    <source>
        <dbReference type="Proteomes" id="UP001220395"/>
    </source>
</evidence>
<gene>
    <name evidence="2" type="ORF">PQ455_03865</name>
</gene>
<feature type="domain" description="PilZ" evidence="1">
    <location>
        <begin position="19"/>
        <end position="101"/>
    </location>
</feature>